<accession>A0AA38WQA1</accession>
<protein>
    <submittedName>
        <fullName evidence="1">Uncharacterized protein</fullName>
    </submittedName>
</protein>
<dbReference type="AlphaFoldDB" id="A0AA38WQA1"/>
<sequence>MVSMCSRKDMKLLWLNLISPNGFLEICSDSILMQSESHVRSILAENGTHHRLSCPYTPDAEFKSKDALAYDDCGYKLGLGQPSPNT</sequence>
<organism evidence="1 2">
    <name type="scientific">Centaurea solstitialis</name>
    <name type="common">yellow star-thistle</name>
    <dbReference type="NCBI Taxonomy" id="347529"/>
    <lineage>
        <taxon>Eukaryota</taxon>
        <taxon>Viridiplantae</taxon>
        <taxon>Streptophyta</taxon>
        <taxon>Embryophyta</taxon>
        <taxon>Tracheophyta</taxon>
        <taxon>Spermatophyta</taxon>
        <taxon>Magnoliopsida</taxon>
        <taxon>eudicotyledons</taxon>
        <taxon>Gunneridae</taxon>
        <taxon>Pentapetalae</taxon>
        <taxon>asterids</taxon>
        <taxon>campanulids</taxon>
        <taxon>Asterales</taxon>
        <taxon>Asteraceae</taxon>
        <taxon>Carduoideae</taxon>
        <taxon>Cardueae</taxon>
        <taxon>Centaureinae</taxon>
        <taxon>Centaurea</taxon>
    </lineage>
</organism>
<gene>
    <name evidence="1" type="ORF">OSB04_012858</name>
</gene>
<keyword evidence="2" id="KW-1185">Reference proteome</keyword>
<evidence type="ECO:0000313" key="2">
    <source>
        <dbReference type="Proteomes" id="UP001172457"/>
    </source>
</evidence>
<dbReference type="EMBL" id="JARYMX010000003">
    <property type="protein sequence ID" value="KAJ9558244.1"/>
    <property type="molecule type" value="Genomic_DNA"/>
</dbReference>
<comment type="caution">
    <text evidence="1">The sequence shown here is derived from an EMBL/GenBank/DDBJ whole genome shotgun (WGS) entry which is preliminary data.</text>
</comment>
<reference evidence="1" key="1">
    <citation type="submission" date="2023-03" db="EMBL/GenBank/DDBJ databases">
        <title>Chromosome-scale reference genome and RAD-based genetic map of yellow starthistle (Centaurea solstitialis) reveal putative structural variation and QTLs associated with invader traits.</title>
        <authorList>
            <person name="Reatini B."/>
            <person name="Cang F.A."/>
            <person name="Jiang Q."/>
            <person name="Mckibben M.T.W."/>
            <person name="Barker M.S."/>
            <person name="Rieseberg L.H."/>
            <person name="Dlugosch K.M."/>
        </authorList>
    </citation>
    <scope>NUCLEOTIDE SEQUENCE</scope>
    <source>
        <strain evidence="1">CAN-66</strain>
        <tissue evidence="1">Leaf</tissue>
    </source>
</reference>
<dbReference type="Proteomes" id="UP001172457">
    <property type="component" value="Chromosome 3"/>
</dbReference>
<evidence type="ECO:0000313" key="1">
    <source>
        <dbReference type="EMBL" id="KAJ9558244.1"/>
    </source>
</evidence>
<proteinExistence type="predicted"/>
<name>A0AA38WQA1_9ASTR</name>